<dbReference type="PANTHER" id="PTHR13234">
    <property type="entry name" value="GAMMA-INTERFERON INDUCIBLE LYSOSOMAL THIOL REDUCTASE GILT"/>
    <property type="match status" value="1"/>
</dbReference>
<organism evidence="4">
    <name type="scientific">Psorophora albipes</name>
    <dbReference type="NCBI Taxonomy" id="869069"/>
    <lineage>
        <taxon>Eukaryota</taxon>
        <taxon>Metazoa</taxon>
        <taxon>Ecdysozoa</taxon>
        <taxon>Arthropoda</taxon>
        <taxon>Hexapoda</taxon>
        <taxon>Insecta</taxon>
        <taxon>Pterygota</taxon>
        <taxon>Neoptera</taxon>
        <taxon>Endopterygota</taxon>
        <taxon>Diptera</taxon>
        <taxon>Nematocera</taxon>
        <taxon>Culicoidea</taxon>
        <taxon>Culicidae</taxon>
        <taxon>Culicinae</taxon>
        <taxon>Aedini</taxon>
        <taxon>Psorophora</taxon>
    </lineage>
</organism>
<proteinExistence type="evidence at transcript level"/>
<evidence type="ECO:0000313" key="4">
    <source>
        <dbReference type="EMBL" id="JAA93954.1"/>
    </source>
</evidence>
<sequence>MLAKIVLLVTLCVACSSAQSKVSVNVYYESLCPDSAKFINEQLYPVAKQFKNNIDLKLIPFGKSTYKTQGSETQFDCHHGPNECYGNLVHACALHHIEGSSYQPNNTKEALTLEYVNCLMERAQFKSGEFPGKACADQFEINWESIETCANSTEGSNYLKIYGDETAKLQKPLESVPTVAFRQTFDSDLQKLAVEDFRGALCKNLSPSPVDCRVIPGSDASAVASFGMLTVVAVILTRLF</sequence>
<accession>T1D4M1</accession>
<dbReference type="InterPro" id="IPR004911">
    <property type="entry name" value="Interferon-induced_GILT"/>
</dbReference>
<name>T1D4M1_9DIPT</name>
<keyword evidence="3" id="KW-0732">Signal</keyword>
<comment type="similarity">
    <text evidence="1">Belongs to the GILT family.</text>
</comment>
<keyword evidence="2" id="KW-0325">Glycoprotein</keyword>
<dbReference type="AlphaFoldDB" id="T1D4M1"/>
<reference evidence="4" key="1">
    <citation type="journal article" date="2013" name="BMC Genomics">
        <title>A deep insight into the sialotranscriptome of the mosquito, Psorophora albipes.</title>
        <authorList>
            <person name="Chagas A.C."/>
            <person name="Calvo E."/>
            <person name="Rios-Velasquez C.M."/>
            <person name="Pessoa F.A."/>
            <person name="Medeiros J.F."/>
            <person name="Ribeiro J.M."/>
        </authorList>
    </citation>
    <scope>NUCLEOTIDE SEQUENCE</scope>
</reference>
<evidence type="ECO:0000256" key="3">
    <source>
        <dbReference type="SAM" id="SignalP"/>
    </source>
</evidence>
<feature type="signal peptide" evidence="3">
    <location>
        <begin position="1"/>
        <end position="18"/>
    </location>
</feature>
<dbReference type="Pfam" id="PF03227">
    <property type="entry name" value="GILT"/>
    <property type="match status" value="1"/>
</dbReference>
<dbReference type="EMBL" id="GALA01000898">
    <property type="protein sequence ID" value="JAA93954.1"/>
    <property type="molecule type" value="mRNA"/>
</dbReference>
<feature type="chain" id="PRO_5004586635" description="Gamma-interferon inducible lysosomal thiol reductase" evidence="3">
    <location>
        <begin position="19"/>
        <end position="240"/>
    </location>
</feature>
<dbReference type="GO" id="GO:0016671">
    <property type="term" value="F:oxidoreductase activity, acting on a sulfur group of donors, disulfide as acceptor"/>
    <property type="evidence" value="ECO:0007669"/>
    <property type="project" value="InterPro"/>
</dbReference>
<evidence type="ECO:0000256" key="1">
    <source>
        <dbReference type="ARBA" id="ARBA00005679"/>
    </source>
</evidence>
<evidence type="ECO:0008006" key="5">
    <source>
        <dbReference type="Google" id="ProtNLM"/>
    </source>
</evidence>
<dbReference type="PANTHER" id="PTHR13234:SF69">
    <property type="entry name" value="GILT-LIKE PROTEIN 1"/>
    <property type="match status" value="1"/>
</dbReference>
<evidence type="ECO:0000256" key="2">
    <source>
        <dbReference type="ARBA" id="ARBA00023180"/>
    </source>
</evidence>
<protein>
    <recommendedName>
        <fullName evidence="5">Gamma-interferon inducible lysosomal thiol reductase</fullName>
    </recommendedName>
</protein>